<reference evidence="2 3" key="1">
    <citation type="submission" date="2019-05" db="EMBL/GenBank/DDBJ databases">
        <title>Nesterenkonia sp. GY074 isolated from the Southern Atlantic Ocean.</title>
        <authorList>
            <person name="Zhang G."/>
        </authorList>
    </citation>
    <scope>NUCLEOTIDE SEQUENCE [LARGE SCALE GENOMIC DNA]</scope>
    <source>
        <strain evidence="2 3">GY074</strain>
    </source>
</reference>
<keyword evidence="3" id="KW-1185">Reference proteome</keyword>
<sequence>MTTMMWLLVAVFAAVLVGGGLLARRREVRIREAHSAALECRDQELSQVREESTQRAESSNHQLTLVEQTAKAREQALSGYLAKALDYDLRSRHSILNACHSEQLDGVLLSNVVFLRKNRAVGGDLYRRQIDHVVVTSEKVLLLENKGWKGLVFDGVPPGTIHPDLGAVVGPLPSKDTFAVHIGGQDRSIRIAEEAPIDQAAKQARDLKNIAAESGVDAGFVEICVLYSHPQVRLHALSRQVSRGWHGRVIDLPQLDQVLRAGSGERRVDVEQLTGLLEPLAGDIAGFGSYESTWPSRLAPRVQVS</sequence>
<dbReference type="OrthoDB" id="5108885at2"/>
<dbReference type="InterPro" id="IPR011528">
    <property type="entry name" value="NERD"/>
</dbReference>
<organism evidence="2 3">
    <name type="scientific">Nesterenkonia salmonea</name>
    <dbReference type="NCBI Taxonomy" id="1804987"/>
    <lineage>
        <taxon>Bacteria</taxon>
        <taxon>Bacillati</taxon>
        <taxon>Actinomycetota</taxon>
        <taxon>Actinomycetes</taxon>
        <taxon>Micrococcales</taxon>
        <taxon>Micrococcaceae</taxon>
        <taxon>Nesterenkonia</taxon>
    </lineage>
</organism>
<name>A0A5R9BCS2_9MICC</name>
<feature type="domain" description="NERD" evidence="1">
    <location>
        <begin position="106"/>
        <end position="211"/>
    </location>
</feature>
<protein>
    <submittedName>
        <fullName evidence="2">NERD domain-containing protein</fullName>
    </submittedName>
</protein>
<evidence type="ECO:0000313" key="2">
    <source>
        <dbReference type="EMBL" id="TLP97439.1"/>
    </source>
</evidence>
<dbReference type="Proteomes" id="UP000310458">
    <property type="component" value="Unassembled WGS sequence"/>
</dbReference>
<evidence type="ECO:0000259" key="1">
    <source>
        <dbReference type="Pfam" id="PF08378"/>
    </source>
</evidence>
<dbReference type="RefSeq" id="WP_138252920.1">
    <property type="nucleotide sequence ID" value="NZ_VAVZ01000017.1"/>
</dbReference>
<dbReference type="EMBL" id="VAVZ01000017">
    <property type="protein sequence ID" value="TLP97439.1"/>
    <property type="molecule type" value="Genomic_DNA"/>
</dbReference>
<comment type="caution">
    <text evidence="2">The sequence shown here is derived from an EMBL/GenBank/DDBJ whole genome shotgun (WGS) entry which is preliminary data.</text>
</comment>
<accession>A0A5R9BCS2</accession>
<proteinExistence type="predicted"/>
<dbReference type="Pfam" id="PF08378">
    <property type="entry name" value="NERD"/>
    <property type="match status" value="1"/>
</dbReference>
<evidence type="ECO:0000313" key="3">
    <source>
        <dbReference type="Proteomes" id="UP000310458"/>
    </source>
</evidence>
<dbReference type="AlphaFoldDB" id="A0A5R9BCS2"/>
<gene>
    <name evidence="2" type="ORF">FEF26_07490</name>
</gene>